<name>A0A0C3PJZ1_PHLG1</name>
<sequence>MPPGPAYNWYVVAHSALDILSRAAQVRAAQAESQAVRVLRRDTRPTARTASATAEEAASAIVPPPGRRATSVPELWEAPSTHQPAHVEPEANATPAWIPAEPIVSPAEAVVRPSLPETLTVAADSGAPQPPSTTAATTAKTRGRFIRASCKGRSRGRRFCVCRYCL</sequence>
<organism evidence="1 2">
    <name type="scientific">Phlebiopsis gigantea (strain 11061_1 CR5-6)</name>
    <name type="common">White-rot fungus</name>
    <name type="synonym">Peniophora gigantea</name>
    <dbReference type="NCBI Taxonomy" id="745531"/>
    <lineage>
        <taxon>Eukaryota</taxon>
        <taxon>Fungi</taxon>
        <taxon>Dikarya</taxon>
        <taxon>Basidiomycota</taxon>
        <taxon>Agaricomycotina</taxon>
        <taxon>Agaricomycetes</taxon>
        <taxon>Polyporales</taxon>
        <taxon>Phanerochaetaceae</taxon>
        <taxon>Phlebiopsis</taxon>
    </lineage>
</organism>
<keyword evidence="2" id="KW-1185">Reference proteome</keyword>
<evidence type="ECO:0000313" key="2">
    <source>
        <dbReference type="Proteomes" id="UP000053257"/>
    </source>
</evidence>
<dbReference type="AlphaFoldDB" id="A0A0C3PJZ1"/>
<proteinExistence type="predicted"/>
<gene>
    <name evidence="1" type="ORF">PHLGIDRAFT_452565</name>
</gene>
<evidence type="ECO:0000313" key="1">
    <source>
        <dbReference type="EMBL" id="KIP06563.1"/>
    </source>
</evidence>
<reference evidence="1 2" key="1">
    <citation type="journal article" date="2014" name="PLoS Genet.">
        <title>Analysis of the Phlebiopsis gigantea genome, transcriptome and secretome provides insight into its pioneer colonization strategies of wood.</title>
        <authorList>
            <person name="Hori C."/>
            <person name="Ishida T."/>
            <person name="Igarashi K."/>
            <person name="Samejima M."/>
            <person name="Suzuki H."/>
            <person name="Master E."/>
            <person name="Ferreira P."/>
            <person name="Ruiz-Duenas F.J."/>
            <person name="Held B."/>
            <person name="Canessa P."/>
            <person name="Larrondo L.F."/>
            <person name="Schmoll M."/>
            <person name="Druzhinina I.S."/>
            <person name="Kubicek C.P."/>
            <person name="Gaskell J.A."/>
            <person name="Kersten P."/>
            <person name="St John F."/>
            <person name="Glasner J."/>
            <person name="Sabat G."/>
            <person name="Splinter BonDurant S."/>
            <person name="Syed K."/>
            <person name="Yadav J."/>
            <person name="Mgbeahuruike A.C."/>
            <person name="Kovalchuk A."/>
            <person name="Asiegbu F.O."/>
            <person name="Lackner G."/>
            <person name="Hoffmeister D."/>
            <person name="Rencoret J."/>
            <person name="Gutierrez A."/>
            <person name="Sun H."/>
            <person name="Lindquist E."/>
            <person name="Barry K."/>
            <person name="Riley R."/>
            <person name="Grigoriev I.V."/>
            <person name="Henrissat B."/>
            <person name="Kues U."/>
            <person name="Berka R.M."/>
            <person name="Martinez A.T."/>
            <person name="Covert S.F."/>
            <person name="Blanchette R.A."/>
            <person name="Cullen D."/>
        </authorList>
    </citation>
    <scope>NUCLEOTIDE SEQUENCE [LARGE SCALE GENOMIC DNA]</scope>
    <source>
        <strain evidence="1 2">11061_1 CR5-6</strain>
    </source>
</reference>
<accession>A0A0C3PJZ1</accession>
<dbReference type="Proteomes" id="UP000053257">
    <property type="component" value="Unassembled WGS sequence"/>
</dbReference>
<protein>
    <submittedName>
        <fullName evidence="1">Uncharacterized protein</fullName>
    </submittedName>
</protein>
<dbReference type="EMBL" id="KN840515">
    <property type="protein sequence ID" value="KIP06563.1"/>
    <property type="molecule type" value="Genomic_DNA"/>
</dbReference>
<dbReference type="HOGENOM" id="CLU_1603361_0_0_1"/>